<feature type="signal peptide" evidence="2">
    <location>
        <begin position="1"/>
        <end position="28"/>
    </location>
</feature>
<dbReference type="Gene3D" id="3.10.100.10">
    <property type="entry name" value="Mannose-Binding Protein A, subunit A"/>
    <property type="match status" value="1"/>
</dbReference>
<name>A0AAV2SEG8_MEGNR</name>
<feature type="domain" description="C-type lectin" evidence="3">
    <location>
        <begin position="113"/>
        <end position="231"/>
    </location>
</feature>
<dbReference type="SUPFAM" id="SSF56436">
    <property type="entry name" value="C-type lectin-like"/>
    <property type="match status" value="1"/>
</dbReference>
<evidence type="ECO:0000313" key="5">
    <source>
        <dbReference type="Proteomes" id="UP001497623"/>
    </source>
</evidence>
<feature type="chain" id="PRO_5043830897" description="C-type lectin domain-containing protein" evidence="2">
    <location>
        <begin position="29"/>
        <end position="251"/>
    </location>
</feature>
<keyword evidence="1" id="KW-1015">Disulfide bond</keyword>
<dbReference type="InterPro" id="IPR001304">
    <property type="entry name" value="C-type_lectin-like"/>
</dbReference>
<dbReference type="PANTHER" id="PTHR22803">
    <property type="entry name" value="MANNOSE, PHOSPHOLIPASE, LECTIN RECEPTOR RELATED"/>
    <property type="match status" value="1"/>
</dbReference>
<evidence type="ECO:0000313" key="4">
    <source>
        <dbReference type="EMBL" id="CAL4183868.1"/>
    </source>
</evidence>
<comment type="caution">
    <text evidence="4">The sequence shown here is derived from an EMBL/GenBank/DDBJ whole genome shotgun (WGS) entry which is preliminary data.</text>
</comment>
<sequence length="251" mass="27608">MASRVMGIATNGLLVIILLLTTNDGSSALDLRRVAKDKCQTGSHIARTLSLNDNLVCSLACSTDSSCKGYCFSASNSICRISYTEMGTALFAAVSETGFDMFWSGYLGGWTQFGSKAYKLFRYGYDHGGARTYCWKHYARLALPMNEDENSYLYGTLAGGARTWIMADDYNQEGNWKNTDTGVSLPQNTAWFCRGQPDNAGKDGEDCAELAHDLRCWNDIPCGTGRWFTCEVPLDQCAHGVVDIRCGYTTL</sequence>
<dbReference type="InterPro" id="IPR018378">
    <property type="entry name" value="C-type_lectin_CS"/>
</dbReference>
<gene>
    <name evidence="4" type="ORF">MNOR_LOCUS35737</name>
</gene>
<evidence type="ECO:0000256" key="2">
    <source>
        <dbReference type="SAM" id="SignalP"/>
    </source>
</evidence>
<dbReference type="InterPro" id="IPR050111">
    <property type="entry name" value="C-type_lectin/snaclec_domain"/>
</dbReference>
<keyword evidence="5" id="KW-1185">Reference proteome</keyword>
<dbReference type="InterPro" id="IPR016186">
    <property type="entry name" value="C-type_lectin-like/link_sf"/>
</dbReference>
<dbReference type="AlphaFoldDB" id="A0AAV2SEG8"/>
<keyword evidence="2" id="KW-0732">Signal</keyword>
<dbReference type="PROSITE" id="PS00615">
    <property type="entry name" value="C_TYPE_LECTIN_1"/>
    <property type="match status" value="1"/>
</dbReference>
<evidence type="ECO:0000256" key="1">
    <source>
        <dbReference type="ARBA" id="ARBA00023157"/>
    </source>
</evidence>
<evidence type="ECO:0000259" key="3">
    <source>
        <dbReference type="PROSITE" id="PS50041"/>
    </source>
</evidence>
<dbReference type="Proteomes" id="UP001497623">
    <property type="component" value="Unassembled WGS sequence"/>
</dbReference>
<accession>A0AAV2SEG8</accession>
<organism evidence="4 5">
    <name type="scientific">Meganyctiphanes norvegica</name>
    <name type="common">Northern krill</name>
    <name type="synonym">Thysanopoda norvegica</name>
    <dbReference type="NCBI Taxonomy" id="48144"/>
    <lineage>
        <taxon>Eukaryota</taxon>
        <taxon>Metazoa</taxon>
        <taxon>Ecdysozoa</taxon>
        <taxon>Arthropoda</taxon>
        <taxon>Crustacea</taxon>
        <taxon>Multicrustacea</taxon>
        <taxon>Malacostraca</taxon>
        <taxon>Eumalacostraca</taxon>
        <taxon>Eucarida</taxon>
        <taxon>Euphausiacea</taxon>
        <taxon>Euphausiidae</taxon>
        <taxon>Meganyctiphanes</taxon>
    </lineage>
</organism>
<proteinExistence type="predicted"/>
<reference evidence="4 5" key="1">
    <citation type="submission" date="2024-05" db="EMBL/GenBank/DDBJ databases">
        <authorList>
            <person name="Wallberg A."/>
        </authorList>
    </citation>
    <scope>NUCLEOTIDE SEQUENCE [LARGE SCALE GENOMIC DNA]</scope>
</reference>
<dbReference type="EMBL" id="CAXKWB010061077">
    <property type="protein sequence ID" value="CAL4183868.1"/>
    <property type="molecule type" value="Genomic_DNA"/>
</dbReference>
<protein>
    <recommendedName>
        <fullName evidence="3">C-type lectin domain-containing protein</fullName>
    </recommendedName>
</protein>
<dbReference type="InterPro" id="IPR016187">
    <property type="entry name" value="CTDL_fold"/>
</dbReference>
<dbReference type="PROSITE" id="PS50041">
    <property type="entry name" value="C_TYPE_LECTIN_2"/>
    <property type="match status" value="1"/>
</dbReference>
<dbReference type="Pfam" id="PF00059">
    <property type="entry name" value="Lectin_C"/>
    <property type="match status" value="1"/>
</dbReference>
<dbReference type="SMART" id="SM00034">
    <property type="entry name" value="CLECT"/>
    <property type="match status" value="1"/>
</dbReference>